<dbReference type="InterPro" id="IPR013249">
    <property type="entry name" value="RNA_pol_sigma70_r4_t2"/>
</dbReference>
<keyword evidence="9" id="KW-1185">Reference proteome</keyword>
<protein>
    <submittedName>
        <fullName evidence="8">RNA polymerase subunit sigma-24</fullName>
    </submittedName>
</protein>
<proteinExistence type="inferred from homology"/>
<organism evidence="8 9">
    <name type="scientific">Sphingopyxis witflariensis</name>
    <dbReference type="NCBI Taxonomy" id="173675"/>
    <lineage>
        <taxon>Bacteria</taxon>
        <taxon>Pseudomonadati</taxon>
        <taxon>Pseudomonadota</taxon>
        <taxon>Alphaproteobacteria</taxon>
        <taxon>Sphingomonadales</taxon>
        <taxon>Sphingomonadaceae</taxon>
        <taxon>Sphingopyxis</taxon>
    </lineage>
</organism>
<evidence type="ECO:0000313" key="9">
    <source>
        <dbReference type="Proteomes" id="UP000197097"/>
    </source>
</evidence>
<evidence type="ECO:0000259" key="6">
    <source>
        <dbReference type="Pfam" id="PF04542"/>
    </source>
</evidence>
<keyword evidence="4" id="KW-0804">Transcription</keyword>
<dbReference type="SUPFAM" id="SSF88659">
    <property type="entry name" value="Sigma3 and sigma4 domains of RNA polymerase sigma factors"/>
    <property type="match status" value="1"/>
</dbReference>
<comment type="similarity">
    <text evidence="1">Belongs to the sigma-70 factor family. ECF subfamily.</text>
</comment>
<dbReference type="SUPFAM" id="SSF88946">
    <property type="entry name" value="Sigma2 domain of RNA polymerase sigma factors"/>
    <property type="match status" value="1"/>
</dbReference>
<keyword evidence="3" id="KW-0731">Sigma factor</keyword>
<dbReference type="Pfam" id="PF04542">
    <property type="entry name" value="Sigma70_r2"/>
    <property type="match status" value="1"/>
</dbReference>
<evidence type="ECO:0000256" key="4">
    <source>
        <dbReference type="ARBA" id="ARBA00023163"/>
    </source>
</evidence>
<dbReference type="Pfam" id="PF08281">
    <property type="entry name" value="Sigma70_r4_2"/>
    <property type="match status" value="1"/>
</dbReference>
<evidence type="ECO:0000256" key="3">
    <source>
        <dbReference type="ARBA" id="ARBA00023082"/>
    </source>
</evidence>
<feature type="domain" description="RNA polymerase sigma factor 70 region 4 type 2" evidence="7">
    <location>
        <begin position="143"/>
        <end position="191"/>
    </location>
</feature>
<dbReference type="Gene3D" id="1.10.1740.10">
    <property type="match status" value="1"/>
</dbReference>
<dbReference type="GO" id="GO:0016987">
    <property type="term" value="F:sigma factor activity"/>
    <property type="evidence" value="ECO:0007669"/>
    <property type="project" value="UniProtKB-KW"/>
</dbReference>
<dbReference type="PANTHER" id="PTHR43133:SF63">
    <property type="entry name" value="RNA POLYMERASE SIGMA FACTOR FECI-RELATED"/>
    <property type="match status" value="1"/>
</dbReference>
<dbReference type="InterPro" id="IPR039425">
    <property type="entry name" value="RNA_pol_sigma-70-like"/>
</dbReference>
<dbReference type="GO" id="GO:0003677">
    <property type="term" value="F:DNA binding"/>
    <property type="evidence" value="ECO:0007669"/>
    <property type="project" value="InterPro"/>
</dbReference>
<dbReference type="NCBIfam" id="TIGR02937">
    <property type="entry name" value="sigma70-ECF"/>
    <property type="match status" value="1"/>
</dbReference>
<name>A0A246JGP7_9SPHN</name>
<comment type="caution">
    <text evidence="8">The sequence shown here is derived from an EMBL/GenBank/DDBJ whole genome shotgun (WGS) entry which is preliminary data.</text>
</comment>
<dbReference type="PANTHER" id="PTHR43133">
    <property type="entry name" value="RNA POLYMERASE ECF-TYPE SIGMA FACTO"/>
    <property type="match status" value="1"/>
</dbReference>
<feature type="region of interest" description="Disordered" evidence="5">
    <location>
        <begin position="1"/>
        <end position="40"/>
    </location>
</feature>
<dbReference type="RefSeq" id="WP_088474361.1">
    <property type="nucleotide sequence ID" value="NZ_NISJ01000015.1"/>
</dbReference>
<dbReference type="Proteomes" id="UP000197097">
    <property type="component" value="Unassembled WGS sequence"/>
</dbReference>
<dbReference type="AlphaFoldDB" id="A0A246JGP7"/>
<dbReference type="InterPro" id="IPR014284">
    <property type="entry name" value="RNA_pol_sigma-70_dom"/>
</dbReference>
<accession>A0A246JGP7</accession>
<keyword evidence="2" id="KW-0805">Transcription regulation</keyword>
<dbReference type="InterPro" id="IPR007627">
    <property type="entry name" value="RNA_pol_sigma70_r2"/>
</dbReference>
<sequence>MSSCTCRDRQPPRHPFSVSSACHAHPDDRTPPAAPSSEARTDLDAVFRTHRMSLFHFLRRKAGPDEAPDLVQEVFARAAGSEQRHQLVNPGGFLRRIAQNLLIDRARRRQRAPLLFFPLREDSDGATPAAQEWNIEAADLLRLYEAAVDAMSPKTRRVFLMHRVDELSYREIHELLGISIATVEYHMMKALGQISKVVDSGR</sequence>
<dbReference type="OrthoDB" id="9794372at2"/>
<dbReference type="CDD" id="cd06171">
    <property type="entry name" value="Sigma70_r4"/>
    <property type="match status" value="1"/>
</dbReference>
<dbReference type="EMBL" id="NISJ01000015">
    <property type="protein sequence ID" value="OWQ91708.1"/>
    <property type="molecule type" value="Genomic_DNA"/>
</dbReference>
<dbReference type="Gene3D" id="1.10.10.10">
    <property type="entry name" value="Winged helix-like DNA-binding domain superfamily/Winged helix DNA-binding domain"/>
    <property type="match status" value="1"/>
</dbReference>
<dbReference type="InterPro" id="IPR013325">
    <property type="entry name" value="RNA_pol_sigma_r2"/>
</dbReference>
<feature type="compositionally biased region" description="Basic and acidic residues" evidence="5">
    <location>
        <begin position="1"/>
        <end position="11"/>
    </location>
</feature>
<evidence type="ECO:0000256" key="5">
    <source>
        <dbReference type="SAM" id="MobiDB-lite"/>
    </source>
</evidence>
<reference evidence="8 9" key="1">
    <citation type="journal article" date="2002" name="Int. J. Syst. Evol. Microbiol.">
        <title>Sphingopyxis witflariensis sp. nov., isolated from activated sludge.</title>
        <authorList>
            <person name="Kampfer P."/>
            <person name="Witzenberger R."/>
            <person name="Denner E.B."/>
            <person name="Busse H.J."/>
            <person name="Neef A."/>
        </authorList>
    </citation>
    <scope>NUCLEOTIDE SEQUENCE [LARGE SCALE GENOMIC DNA]</scope>
    <source>
        <strain evidence="8 9">DSM 14551</strain>
    </source>
</reference>
<evidence type="ECO:0000313" key="8">
    <source>
        <dbReference type="EMBL" id="OWQ91708.1"/>
    </source>
</evidence>
<feature type="domain" description="RNA polymerase sigma-70 region 2" evidence="6">
    <location>
        <begin position="47"/>
        <end position="111"/>
    </location>
</feature>
<dbReference type="InterPro" id="IPR036388">
    <property type="entry name" value="WH-like_DNA-bd_sf"/>
</dbReference>
<dbReference type="GO" id="GO:0006352">
    <property type="term" value="P:DNA-templated transcription initiation"/>
    <property type="evidence" value="ECO:0007669"/>
    <property type="project" value="InterPro"/>
</dbReference>
<dbReference type="InterPro" id="IPR013324">
    <property type="entry name" value="RNA_pol_sigma_r3/r4-like"/>
</dbReference>
<evidence type="ECO:0000256" key="2">
    <source>
        <dbReference type="ARBA" id="ARBA00023015"/>
    </source>
</evidence>
<gene>
    <name evidence="8" type="ORF">CDQ91_19055</name>
</gene>
<evidence type="ECO:0000256" key="1">
    <source>
        <dbReference type="ARBA" id="ARBA00010641"/>
    </source>
</evidence>
<evidence type="ECO:0000259" key="7">
    <source>
        <dbReference type="Pfam" id="PF08281"/>
    </source>
</evidence>